<evidence type="ECO:0000256" key="6">
    <source>
        <dbReference type="SAM" id="MobiDB-lite"/>
    </source>
</evidence>
<evidence type="ECO:0000256" key="4">
    <source>
        <dbReference type="HAMAP-Rule" id="MF_00724"/>
    </source>
</evidence>
<dbReference type="Pfam" id="PF02049">
    <property type="entry name" value="FliE"/>
    <property type="match status" value="1"/>
</dbReference>
<dbReference type="InterPro" id="IPR001624">
    <property type="entry name" value="FliE"/>
</dbReference>
<evidence type="ECO:0000313" key="8">
    <source>
        <dbReference type="Proteomes" id="UP001499979"/>
    </source>
</evidence>
<dbReference type="Proteomes" id="UP001499979">
    <property type="component" value="Unassembled WGS sequence"/>
</dbReference>
<evidence type="ECO:0000313" key="7">
    <source>
        <dbReference type="EMBL" id="GAA1137761.1"/>
    </source>
</evidence>
<name>A0ABN1UE94_9ACTN</name>
<dbReference type="PANTHER" id="PTHR34653">
    <property type="match status" value="1"/>
</dbReference>
<comment type="subcellular location">
    <subcellularLocation>
        <location evidence="1 4">Bacterial flagellum basal body</location>
    </subcellularLocation>
</comment>
<dbReference type="EMBL" id="BAAAJE010000006">
    <property type="protein sequence ID" value="GAA1137761.1"/>
    <property type="molecule type" value="Genomic_DNA"/>
</dbReference>
<protein>
    <recommendedName>
        <fullName evidence="4 5">Flagellar hook-basal body complex protein FliE</fullName>
    </recommendedName>
</protein>
<evidence type="ECO:0000256" key="2">
    <source>
        <dbReference type="ARBA" id="ARBA00009272"/>
    </source>
</evidence>
<gene>
    <name evidence="4" type="primary">fliE</name>
    <name evidence="7" type="ORF">GCM10009606_17090</name>
</gene>
<feature type="region of interest" description="Disordered" evidence="6">
    <location>
        <begin position="1"/>
        <end position="60"/>
    </location>
</feature>
<dbReference type="PANTHER" id="PTHR34653:SF1">
    <property type="entry name" value="FLAGELLAR HOOK-BASAL BODY COMPLEX PROTEIN FLIE"/>
    <property type="match status" value="1"/>
</dbReference>
<evidence type="ECO:0000256" key="1">
    <source>
        <dbReference type="ARBA" id="ARBA00004117"/>
    </source>
</evidence>
<keyword evidence="3 4" id="KW-0975">Bacterial flagellum</keyword>
<dbReference type="NCBIfam" id="TIGR00205">
    <property type="entry name" value="fliE"/>
    <property type="match status" value="1"/>
</dbReference>
<evidence type="ECO:0000256" key="3">
    <source>
        <dbReference type="ARBA" id="ARBA00023143"/>
    </source>
</evidence>
<proteinExistence type="inferred from homology"/>
<reference evidence="7 8" key="1">
    <citation type="journal article" date="2019" name="Int. J. Syst. Evol. Microbiol.">
        <title>The Global Catalogue of Microorganisms (GCM) 10K type strain sequencing project: providing services to taxonomists for standard genome sequencing and annotation.</title>
        <authorList>
            <consortium name="The Broad Institute Genomics Platform"/>
            <consortium name="The Broad Institute Genome Sequencing Center for Infectious Disease"/>
            <person name="Wu L."/>
            <person name="Ma J."/>
        </authorList>
    </citation>
    <scope>NUCLEOTIDE SEQUENCE [LARGE SCALE GENOMIC DNA]</scope>
    <source>
        <strain evidence="7 8">JCM 11813</strain>
    </source>
</reference>
<evidence type="ECO:0000256" key="5">
    <source>
        <dbReference type="NCBIfam" id="TIGR00205"/>
    </source>
</evidence>
<organism evidence="7 8">
    <name type="scientific">Nocardioides aquiterrae</name>
    <dbReference type="NCBI Taxonomy" id="203799"/>
    <lineage>
        <taxon>Bacteria</taxon>
        <taxon>Bacillati</taxon>
        <taxon>Actinomycetota</taxon>
        <taxon>Actinomycetes</taxon>
        <taxon>Propionibacteriales</taxon>
        <taxon>Nocardioidaceae</taxon>
        <taxon>Nocardioides</taxon>
    </lineage>
</organism>
<accession>A0ABN1UE94</accession>
<sequence>MRDEPPHAVLGLPRSAPPSDNGEGTPMSVSGIESIGFTPYVPPTVAPTAPAAPQATQQSGQAFGDLVLDGLDRLEAVQDKSDQLAVQAATGDLQNIHDYTLAATEASVTTQLTVAVRNRALEAFNEIMRMPIG</sequence>
<comment type="similarity">
    <text evidence="2 4">Belongs to the FliE family.</text>
</comment>
<feature type="compositionally biased region" description="Low complexity" evidence="6">
    <location>
        <begin position="46"/>
        <end position="58"/>
    </location>
</feature>
<comment type="caution">
    <text evidence="7">The sequence shown here is derived from an EMBL/GenBank/DDBJ whole genome shotgun (WGS) entry which is preliminary data.</text>
</comment>
<dbReference type="HAMAP" id="MF_00724">
    <property type="entry name" value="FliE"/>
    <property type="match status" value="1"/>
</dbReference>
<keyword evidence="8" id="KW-1185">Reference proteome</keyword>
<dbReference type="PRINTS" id="PR01006">
    <property type="entry name" value="FLGHOOKFLIE"/>
</dbReference>